<dbReference type="Pfam" id="PF15138">
    <property type="entry name" value="Syncollin"/>
    <property type="match status" value="1"/>
</dbReference>
<dbReference type="Proteomes" id="UP000694428">
    <property type="component" value="Unplaced"/>
</dbReference>
<name>A0A8C9FWU9_PAVCR</name>
<dbReference type="InterPro" id="IPR028137">
    <property type="entry name" value="Syncollin"/>
</dbReference>
<sequence>MGPLPGLVVPGGSGLASWVPSQEGGCPTPADLKPANGTRLCAQLYTEDSVYYDRCCAGSSLAVAPDSDVPYMPTGWAGEVSSLVVGTRCELTVWSKAGKEGNTKRFSAGAYPRLQEVRRGLFRNWNDAIRSYYCKCN</sequence>
<dbReference type="GO" id="GO:0006887">
    <property type="term" value="P:exocytosis"/>
    <property type="evidence" value="ECO:0007669"/>
    <property type="project" value="UniProtKB-KW"/>
</dbReference>
<reference evidence="1" key="1">
    <citation type="submission" date="2025-08" db="UniProtKB">
        <authorList>
            <consortium name="Ensembl"/>
        </authorList>
    </citation>
    <scope>IDENTIFICATION</scope>
</reference>
<evidence type="ECO:0000313" key="1">
    <source>
        <dbReference type="Ensembl" id="ENSPSTP00000020087.1"/>
    </source>
</evidence>
<dbReference type="Ensembl" id="ENSPSTT00000021061.1">
    <property type="protein sequence ID" value="ENSPSTP00000020087.1"/>
    <property type="gene ID" value="ENSPSTG00000014567.1"/>
</dbReference>
<dbReference type="AlphaFoldDB" id="A0A8C9FWU9"/>
<keyword evidence="2" id="KW-1185">Reference proteome</keyword>
<proteinExistence type="predicted"/>
<dbReference type="GO" id="GO:0042589">
    <property type="term" value="C:zymogen granule membrane"/>
    <property type="evidence" value="ECO:0007669"/>
    <property type="project" value="UniProtKB-SubCell"/>
</dbReference>
<evidence type="ECO:0000313" key="2">
    <source>
        <dbReference type="Proteomes" id="UP000694428"/>
    </source>
</evidence>
<organism evidence="1 2">
    <name type="scientific">Pavo cristatus</name>
    <name type="common">Indian peafowl</name>
    <name type="synonym">Blue peafowl</name>
    <dbReference type="NCBI Taxonomy" id="9049"/>
    <lineage>
        <taxon>Eukaryota</taxon>
        <taxon>Metazoa</taxon>
        <taxon>Chordata</taxon>
        <taxon>Craniata</taxon>
        <taxon>Vertebrata</taxon>
        <taxon>Euteleostomi</taxon>
        <taxon>Archelosauria</taxon>
        <taxon>Archosauria</taxon>
        <taxon>Dinosauria</taxon>
        <taxon>Saurischia</taxon>
        <taxon>Theropoda</taxon>
        <taxon>Coelurosauria</taxon>
        <taxon>Aves</taxon>
        <taxon>Neognathae</taxon>
        <taxon>Galloanserae</taxon>
        <taxon>Galliformes</taxon>
        <taxon>Phasianidae</taxon>
        <taxon>Phasianinae</taxon>
        <taxon>Pavo</taxon>
    </lineage>
</organism>
<dbReference type="Gene3D" id="2.60.20.10">
    <property type="entry name" value="Crystallins"/>
    <property type="match status" value="1"/>
</dbReference>
<protein>
    <submittedName>
        <fullName evidence="1">Syncollin</fullName>
    </submittedName>
</protein>
<dbReference type="PANTHER" id="PTHR17503:SF0">
    <property type="entry name" value="SYNCOLLIN"/>
    <property type="match status" value="1"/>
</dbReference>
<reference evidence="1" key="2">
    <citation type="submission" date="2025-09" db="UniProtKB">
        <authorList>
            <consortium name="Ensembl"/>
        </authorList>
    </citation>
    <scope>IDENTIFICATION</scope>
</reference>
<dbReference type="PANTHER" id="PTHR17503">
    <property type="entry name" value="SYNCOLLIN"/>
    <property type="match status" value="1"/>
</dbReference>
<accession>A0A8C9FWU9</accession>